<comment type="caution">
    <text evidence="1">The sequence shown here is derived from an EMBL/GenBank/DDBJ whole genome shotgun (WGS) entry which is preliminary data.</text>
</comment>
<protein>
    <submittedName>
        <fullName evidence="1">Uncharacterized protein</fullName>
    </submittedName>
</protein>
<proteinExistence type="predicted"/>
<sequence length="825" mass="90866">MRDSDRAGFDARPVIILRFASTQEQETGYKESVVSLELSNTFLNINPGIPWIEDLRSVMSSPPGVFENMVSSDSTKVTVFLQDCTAFSPAVKRQGAITVDIGNCSLKTRLSPNISRKIVDCKLTDIAISLSDDYTLSNSRKRGINDMTHEIDISYASIDVPLCADTGETLQEVVQDIMDGWNVRSKTSSTVSSPEISTPPGTEAIPDVKSLIGSLSDLAPSLAASSFEEDLLRDDLPSNADFVRGNLSTANRTKVSRQDTHTHEDKGTIRILYDESFELYQDYLKKLEETVDQHDDSSGSSLIVNGTAINIRILLHGGYDWQTTRSVVESETDALRRRLRKLSQLISSGNAPPPDLRRTHVELFNSIHIGIGDDEDYQGHDQLLAAINDELADLDSETASNTTYKTQPAGRADGSSARHAKGRQKKLSRSRRPQMEISLRDAAFRYTIDDPDADVVASFKLTLQTAEIIDHIKSSTWKTFMTAMKKVNTHDILETEAKMLRLLVDWVNPGIGQMPEARANIDVAPLRFHIDQDALDFMKQFFSFTRKHSEATSPSQKPNNKGFIQHVEIQPIVVKMDYKPKRLNLKALQQGSAMEVSSWGELYSQLFAIWTPDVKSNQMSDLLTGIAPVRSMVKAGTGVADLILLPLEQYRKDGKIVKGMRRGASSFATNTLSEVATVGAQLATGTQVILERAERALGGRQPEYPDLPDMMESINLADYNAGRAGKTSRYADQPANVNQGIAAAYSSLTSNLTSAAQTILAVPMEVLDETGGQTSATRAVIRAVPIAVLQGMIGVTDASRKTLFGVKNQLDPKNQGDRESKYKRR</sequence>
<keyword evidence="2" id="KW-1185">Reference proteome</keyword>
<gene>
    <name evidence="1" type="ORF">QFC22_002777</name>
</gene>
<reference evidence="1" key="1">
    <citation type="submission" date="2023-04" db="EMBL/GenBank/DDBJ databases">
        <title>Draft Genome sequencing of Naganishia species isolated from polar environments using Oxford Nanopore Technology.</title>
        <authorList>
            <person name="Leo P."/>
            <person name="Venkateswaran K."/>
        </authorList>
    </citation>
    <scope>NUCLEOTIDE SEQUENCE</scope>
    <source>
        <strain evidence="1">MNA-CCFEE 5425</strain>
    </source>
</reference>
<name>A0ACC2XB46_9TREE</name>
<dbReference type="EMBL" id="JASBWU010000006">
    <property type="protein sequence ID" value="KAJ9120843.1"/>
    <property type="molecule type" value="Genomic_DNA"/>
</dbReference>
<evidence type="ECO:0000313" key="1">
    <source>
        <dbReference type="EMBL" id="KAJ9120843.1"/>
    </source>
</evidence>
<evidence type="ECO:0000313" key="2">
    <source>
        <dbReference type="Proteomes" id="UP001243375"/>
    </source>
</evidence>
<accession>A0ACC2XB46</accession>
<organism evidence="1 2">
    <name type="scientific">Naganishia vaughanmartiniae</name>
    <dbReference type="NCBI Taxonomy" id="1424756"/>
    <lineage>
        <taxon>Eukaryota</taxon>
        <taxon>Fungi</taxon>
        <taxon>Dikarya</taxon>
        <taxon>Basidiomycota</taxon>
        <taxon>Agaricomycotina</taxon>
        <taxon>Tremellomycetes</taxon>
        <taxon>Filobasidiales</taxon>
        <taxon>Filobasidiaceae</taxon>
        <taxon>Naganishia</taxon>
    </lineage>
</organism>
<dbReference type="Proteomes" id="UP001243375">
    <property type="component" value="Unassembled WGS sequence"/>
</dbReference>